<dbReference type="SUPFAM" id="SSF53649">
    <property type="entry name" value="Alkaline phosphatase-like"/>
    <property type="match status" value="1"/>
</dbReference>
<evidence type="ECO:0000256" key="2">
    <source>
        <dbReference type="ARBA" id="ARBA00008779"/>
    </source>
</evidence>
<dbReference type="CDD" id="cd16144">
    <property type="entry name" value="ARS_like"/>
    <property type="match status" value="1"/>
</dbReference>
<dbReference type="PROSITE" id="PS51318">
    <property type="entry name" value="TAT"/>
    <property type="match status" value="1"/>
</dbReference>
<comment type="similarity">
    <text evidence="2">Belongs to the sulfatase family.</text>
</comment>
<feature type="region of interest" description="Disordered" evidence="7">
    <location>
        <begin position="117"/>
        <end position="145"/>
    </location>
</feature>
<comment type="cofactor">
    <cofactor evidence="1">
        <name>Ca(2+)</name>
        <dbReference type="ChEBI" id="CHEBI:29108"/>
    </cofactor>
</comment>
<dbReference type="PANTHER" id="PTHR42693:SF42">
    <property type="entry name" value="ARYLSULFATASE G"/>
    <property type="match status" value="1"/>
</dbReference>
<dbReference type="AlphaFoldDB" id="A0A7D5PCI0"/>
<dbReference type="Gene3D" id="3.30.1120.10">
    <property type="match status" value="1"/>
</dbReference>
<dbReference type="InterPro" id="IPR024607">
    <property type="entry name" value="Sulfatase_CS"/>
</dbReference>
<reference evidence="9 10" key="1">
    <citation type="submission" date="2020-07" db="EMBL/GenBank/DDBJ databases">
        <title>Halosimplex litoreum sp. nov. and Halosimplex rubrum sp. nov., isolated from different salt environments.</title>
        <authorList>
            <person name="Cui H."/>
        </authorList>
    </citation>
    <scope>NUCLEOTIDE SEQUENCE [LARGE SCALE GENOMIC DNA]</scope>
    <source>
        <strain evidence="9 10">R2</strain>
    </source>
</reference>
<dbReference type="PANTHER" id="PTHR42693">
    <property type="entry name" value="ARYLSULFATASE FAMILY MEMBER"/>
    <property type="match status" value="1"/>
</dbReference>
<evidence type="ECO:0000256" key="6">
    <source>
        <dbReference type="ARBA" id="ARBA00022837"/>
    </source>
</evidence>
<feature type="domain" description="Sulfatase N-terminal" evidence="8">
    <location>
        <begin position="53"/>
        <end position="383"/>
    </location>
</feature>
<protein>
    <submittedName>
        <fullName evidence="9">Sulfatase</fullName>
    </submittedName>
</protein>
<evidence type="ECO:0000256" key="1">
    <source>
        <dbReference type="ARBA" id="ARBA00001913"/>
    </source>
</evidence>
<evidence type="ECO:0000256" key="3">
    <source>
        <dbReference type="ARBA" id="ARBA00022723"/>
    </source>
</evidence>
<dbReference type="GO" id="GO:0004065">
    <property type="term" value="F:arylsulfatase activity"/>
    <property type="evidence" value="ECO:0007669"/>
    <property type="project" value="TreeGrafter"/>
</dbReference>
<dbReference type="OrthoDB" id="145229at2157"/>
<organism evidence="9 10">
    <name type="scientific">Halosimplex pelagicum</name>
    <dbReference type="NCBI Taxonomy" id="869886"/>
    <lineage>
        <taxon>Archaea</taxon>
        <taxon>Methanobacteriati</taxon>
        <taxon>Methanobacteriota</taxon>
        <taxon>Stenosarchaea group</taxon>
        <taxon>Halobacteria</taxon>
        <taxon>Halobacteriales</taxon>
        <taxon>Haloarculaceae</taxon>
        <taxon>Halosimplex</taxon>
    </lineage>
</organism>
<sequence length="499" mass="54240">MDGERGVTRRETLARLGGLGGGVALAGCAARDETTPSATTAPDYPDEPLPERPNIVVVYVDDLGWLDTGFQGSRYYDTPNLDALAEGGVVATSGYANAPNCAPSRACFNTGQYTPRHGVHTVTDPPPRRPEARRLETPPTNERLPTDNATIAEVLSEAGYATGFVGKWHLGEADSPHGPLARGFDRNVGGDIVGRPPAGYFPPYGLPNVTDDGGYLPDRLTDDAVEFVADHADGPDPFFLLFSTYSVHRPLQAPDDAVDAYRGADCWNGQCNPTYGAMVSNLDANVGRLLAALDERGVREETLVVFTSDNGGLGDYDEVGLPGDWKRVTSQGPLRGGKRTLYEGGIRVPTVVSWPGVLPGSRRSSTPIAATDFFPTFVDLAGAHDAVPDDHVVDGRSLVPWLTDGTPPDRDALFWHFPFYHSGASAGRPFQAEPVSVVRAGRWKLHRFYEGDRVELYDLANDRGERRNLAGDRPTVRDRLRRRLDDWIDRTDAPLPRPK</sequence>
<accession>A0A7D5PCI0</accession>
<evidence type="ECO:0000256" key="4">
    <source>
        <dbReference type="ARBA" id="ARBA00022729"/>
    </source>
</evidence>
<keyword evidence="3" id="KW-0479">Metal-binding</keyword>
<dbReference type="PROSITE" id="PS51257">
    <property type="entry name" value="PROKAR_LIPOPROTEIN"/>
    <property type="match status" value="1"/>
</dbReference>
<evidence type="ECO:0000313" key="9">
    <source>
        <dbReference type="EMBL" id="QLH84704.1"/>
    </source>
</evidence>
<dbReference type="Pfam" id="PF00884">
    <property type="entry name" value="Sulfatase"/>
    <property type="match status" value="1"/>
</dbReference>
<dbReference type="InterPro" id="IPR006311">
    <property type="entry name" value="TAT_signal"/>
</dbReference>
<dbReference type="KEGG" id="hpel:HZS54_25025"/>
<dbReference type="Proteomes" id="UP000509346">
    <property type="component" value="Chromosome"/>
</dbReference>
<name>A0A7D5PCI0_9EURY</name>
<keyword evidence="6" id="KW-0106">Calcium</keyword>
<dbReference type="InterPro" id="IPR017850">
    <property type="entry name" value="Alkaline_phosphatase_core_sf"/>
</dbReference>
<keyword evidence="5" id="KW-0378">Hydrolase</keyword>
<dbReference type="GO" id="GO:0046872">
    <property type="term" value="F:metal ion binding"/>
    <property type="evidence" value="ECO:0007669"/>
    <property type="project" value="UniProtKB-KW"/>
</dbReference>
<keyword evidence="4" id="KW-0732">Signal</keyword>
<dbReference type="EMBL" id="CP058909">
    <property type="protein sequence ID" value="QLH84704.1"/>
    <property type="molecule type" value="Genomic_DNA"/>
</dbReference>
<evidence type="ECO:0000256" key="7">
    <source>
        <dbReference type="SAM" id="MobiDB-lite"/>
    </source>
</evidence>
<dbReference type="RefSeq" id="WP_179919782.1">
    <property type="nucleotide sequence ID" value="NZ_CP058909.1"/>
</dbReference>
<gene>
    <name evidence="9" type="ORF">HZS54_25025</name>
</gene>
<dbReference type="InterPro" id="IPR050738">
    <property type="entry name" value="Sulfatase"/>
</dbReference>
<proteinExistence type="inferred from homology"/>
<evidence type="ECO:0000256" key="5">
    <source>
        <dbReference type="ARBA" id="ARBA00022801"/>
    </source>
</evidence>
<evidence type="ECO:0000259" key="8">
    <source>
        <dbReference type="Pfam" id="PF00884"/>
    </source>
</evidence>
<feature type="region of interest" description="Disordered" evidence="7">
    <location>
        <begin position="30"/>
        <end position="49"/>
    </location>
</feature>
<dbReference type="GeneID" id="56085928"/>
<keyword evidence="10" id="KW-1185">Reference proteome</keyword>
<dbReference type="InterPro" id="IPR000917">
    <property type="entry name" value="Sulfatase_N"/>
</dbReference>
<dbReference type="Gene3D" id="3.40.720.10">
    <property type="entry name" value="Alkaline Phosphatase, subunit A"/>
    <property type="match status" value="1"/>
</dbReference>
<feature type="compositionally biased region" description="Basic and acidic residues" evidence="7">
    <location>
        <begin position="126"/>
        <end position="136"/>
    </location>
</feature>
<dbReference type="PROSITE" id="PS00149">
    <property type="entry name" value="SULFATASE_2"/>
    <property type="match status" value="1"/>
</dbReference>
<evidence type="ECO:0000313" key="10">
    <source>
        <dbReference type="Proteomes" id="UP000509346"/>
    </source>
</evidence>